<gene>
    <name evidence="5" type="ORF">J2S63_001371</name>
</gene>
<protein>
    <submittedName>
        <fullName evidence="5">Parallel beta-helix repeat protein</fullName>
    </submittedName>
</protein>
<evidence type="ECO:0000256" key="1">
    <source>
        <dbReference type="ARBA" id="ARBA00004906"/>
    </source>
</evidence>
<dbReference type="EMBL" id="JAVDYG010000001">
    <property type="protein sequence ID" value="MDR7361818.1"/>
    <property type="molecule type" value="Genomic_DNA"/>
</dbReference>
<dbReference type="PANTHER" id="PTHR22990">
    <property type="entry name" value="F-BOX ONLY PROTEIN"/>
    <property type="match status" value="1"/>
</dbReference>
<proteinExistence type="predicted"/>
<evidence type="ECO:0000256" key="3">
    <source>
        <dbReference type="ARBA" id="ARBA00022786"/>
    </source>
</evidence>
<dbReference type="InterPro" id="IPR012334">
    <property type="entry name" value="Pectin_lyas_fold"/>
</dbReference>
<dbReference type="InterPro" id="IPR051550">
    <property type="entry name" value="SCF-Subunits/Alg-Epimerases"/>
</dbReference>
<dbReference type="RefSeq" id="WP_310300356.1">
    <property type="nucleotide sequence ID" value="NZ_BAAAPS010000008.1"/>
</dbReference>
<feature type="domain" description="Right handed beta helix" evidence="4">
    <location>
        <begin position="242"/>
        <end position="393"/>
    </location>
</feature>
<dbReference type="InterPro" id="IPR011050">
    <property type="entry name" value="Pectin_lyase_fold/virulence"/>
</dbReference>
<dbReference type="SMART" id="SM00710">
    <property type="entry name" value="PbH1"/>
    <property type="match status" value="8"/>
</dbReference>
<dbReference type="Gene3D" id="2.160.20.10">
    <property type="entry name" value="Single-stranded right-handed beta-helix, Pectin lyase-like"/>
    <property type="match status" value="2"/>
</dbReference>
<keyword evidence="6" id="KW-1185">Reference proteome</keyword>
<dbReference type="Proteomes" id="UP001183648">
    <property type="component" value="Unassembled WGS sequence"/>
</dbReference>
<keyword evidence="2" id="KW-0677">Repeat</keyword>
<sequence length="483" mass="49767">MWSPRGIKYVAGFVLLLMMVPGAFLVSSALNRQDEHATAADDAPAVGCTRLVERLVSALGAFTRQFDGLSGMDARQVPPMPSMRQLRTEAGSFAEALDQGDCRASQARRAVVAWRDDAEASGPLAEAVRTALAANVLDVVSGTTRPVLHRLAKGQDLAAALSRLPSGATLVLPPGTFALDRPVAVVQDLTVRGAGPGRTTITSTAPGAAVLLASQVSLRIAGVGLRHRGGGTASVIVLRAGRATLDRVRITGATREGSAGAGSRAMLTGGSGIVLAGGQRIALSRSTLSDNAVGGLLVATGVPTVRAATFHDNTACGVCFLGRSAGRLTRNVMTRNGSGLLLGDRSAPVLADNRILRNKQAGLVIEGTAHPVLRRNVITDNGNIGVAVYSSGSPVIVANTITGHRQAGVLLDVTRRATPRVEDNVLRDNGSAGLVFMGSSRGAASGNTCSGARFGLVLDGSAAPVLRRNDCALQDQRVQRPPS</sequence>
<reference evidence="5 6" key="1">
    <citation type="submission" date="2023-07" db="EMBL/GenBank/DDBJ databases">
        <title>Sequencing the genomes of 1000 actinobacteria strains.</title>
        <authorList>
            <person name="Klenk H.-P."/>
        </authorList>
    </citation>
    <scope>NUCLEOTIDE SEQUENCE [LARGE SCALE GENOMIC DNA]</scope>
    <source>
        <strain evidence="5 6">DSM 19426</strain>
    </source>
</reference>
<name>A0ABU2BT52_9ACTN</name>
<evidence type="ECO:0000256" key="2">
    <source>
        <dbReference type="ARBA" id="ARBA00022737"/>
    </source>
</evidence>
<dbReference type="Pfam" id="PF13229">
    <property type="entry name" value="Beta_helix"/>
    <property type="match status" value="1"/>
</dbReference>
<evidence type="ECO:0000313" key="5">
    <source>
        <dbReference type="EMBL" id="MDR7361818.1"/>
    </source>
</evidence>
<comment type="pathway">
    <text evidence="1">Protein modification; protein ubiquitination.</text>
</comment>
<accession>A0ABU2BT52</accession>
<evidence type="ECO:0000313" key="6">
    <source>
        <dbReference type="Proteomes" id="UP001183648"/>
    </source>
</evidence>
<dbReference type="PANTHER" id="PTHR22990:SF15">
    <property type="entry name" value="F-BOX ONLY PROTEIN 10"/>
    <property type="match status" value="1"/>
</dbReference>
<comment type="caution">
    <text evidence="5">The sequence shown here is derived from an EMBL/GenBank/DDBJ whole genome shotgun (WGS) entry which is preliminary data.</text>
</comment>
<dbReference type="InterPro" id="IPR022441">
    <property type="entry name" value="Para_beta_helix_rpt-2"/>
</dbReference>
<dbReference type="NCBIfam" id="TIGR03804">
    <property type="entry name" value="para_beta_helix"/>
    <property type="match status" value="1"/>
</dbReference>
<organism evidence="5 6">
    <name type="scientific">Nocardioides marmoribigeumensis</name>
    <dbReference type="NCBI Taxonomy" id="433649"/>
    <lineage>
        <taxon>Bacteria</taxon>
        <taxon>Bacillati</taxon>
        <taxon>Actinomycetota</taxon>
        <taxon>Actinomycetes</taxon>
        <taxon>Propionibacteriales</taxon>
        <taxon>Nocardioidaceae</taxon>
        <taxon>Nocardioides</taxon>
    </lineage>
</organism>
<dbReference type="InterPro" id="IPR006626">
    <property type="entry name" value="PbH1"/>
</dbReference>
<dbReference type="SUPFAM" id="SSF51126">
    <property type="entry name" value="Pectin lyase-like"/>
    <property type="match status" value="1"/>
</dbReference>
<evidence type="ECO:0000259" key="4">
    <source>
        <dbReference type="Pfam" id="PF13229"/>
    </source>
</evidence>
<keyword evidence="3" id="KW-0833">Ubl conjugation pathway</keyword>
<dbReference type="InterPro" id="IPR039448">
    <property type="entry name" value="Beta_helix"/>
</dbReference>